<evidence type="ECO:0000259" key="1">
    <source>
        <dbReference type="Pfam" id="PF13468"/>
    </source>
</evidence>
<reference evidence="2 3" key="1">
    <citation type="journal article" date="2018" name="Nat. Ecol. Evol.">
        <title>Pezizomycetes genomes reveal the molecular basis of ectomycorrhizal truffle lifestyle.</title>
        <authorList>
            <person name="Murat C."/>
            <person name="Payen T."/>
            <person name="Noel B."/>
            <person name="Kuo A."/>
            <person name="Morin E."/>
            <person name="Chen J."/>
            <person name="Kohler A."/>
            <person name="Krizsan K."/>
            <person name="Balestrini R."/>
            <person name="Da Silva C."/>
            <person name="Montanini B."/>
            <person name="Hainaut M."/>
            <person name="Levati E."/>
            <person name="Barry K.W."/>
            <person name="Belfiori B."/>
            <person name="Cichocki N."/>
            <person name="Clum A."/>
            <person name="Dockter R.B."/>
            <person name="Fauchery L."/>
            <person name="Guy J."/>
            <person name="Iotti M."/>
            <person name="Le Tacon F."/>
            <person name="Lindquist E.A."/>
            <person name="Lipzen A."/>
            <person name="Malagnac F."/>
            <person name="Mello A."/>
            <person name="Molinier V."/>
            <person name="Miyauchi S."/>
            <person name="Poulain J."/>
            <person name="Riccioni C."/>
            <person name="Rubini A."/>
            <person name="Sitrit Y."/>
            <person name="Splivallo R."/>
            <person name="Traeger S."/>
            <person name="Wang M."/>
            <person name="Zifcakova L."/>
            <person name="Wipf D."/>
            <person name="Zambonelli A."/>
            <person name="Paolocci F."/>
            <person name="Nowrousian M."/>
            <person name="Ottonello S."/>
            <person name="Baldrian P."/>
            <person name="Spatafora J.W."/>
            <person name="Henrissat B."/>
            <person name="Nagy L.G."/>
            <person name="Aury J.M."/>
            <person name="Wincker P."/>
            <person name="Grigoriev I.V."/>
            <person name="Bonfante P."/>
            <person name="Martin F.M."/>
        </authorList>
    </citation>
    <scope>NUCLEOTIDE SEQUENCE [LARGE SCALE GENOMIC DNA]</scope>
    <source>
        <strain evidence="2 3">120613-1</strain>
    </source>
</reference>
<proteinExistence type="predicted"/>
<dbReference type="Pfam" id="PF13468">
    <property type="entry name" value="Glyoxalase_3"/>
    <property type="match status" value="1"/>
</dbReference>
<accession>A0A3N4J6L1</accession>
<protein>
    <recommendedName>
        <fullName evidence="1">Glyoxalase-like domain-containing protein</fullName>
    </recommendedName>
</protein>
<keyword evidence="3" id="KW-1185">Reference proteome</keyword>
<sequence>MAPAQIDHVVILVPYADLHNPPSWITSNFTLTPGGRHSDGRTENKLIIFEDGTYLELIAFINDNPSLRRGHFWGDKMYGFIDFALTTNPKDTFDYAGLRGRIHHKSGRLGIDYDTPAEGGRKRGQDGKEVRWKVTFPKSEAQVDAPRSVSRRGEIPFWCHDITPRDLRVEVTRENTTHPSGVKGIAQFTILVPDGQESAYLDLYSSIMDSSPVQVFGTARLPLETPVSVPGLVKPWLFVESPTLDIERQRLCDRGPGIVEIALRLGIEGHVGVGRNSIDEKGMWIHFLNV</sequence>
<dbReference type="PANTHER" id="PTHR40265">
    <property type="entry name" value="BLL2707 PROTEIN"/>
    <property type="match status" value="1"/>
</dbReference>
<dbReference type="InterPro" id="IPR029068">
    <property type="entry name" value="Glyas_Bleomycin-R_OHBP_Dase"/>
</dbReference>
<gene>
    <name evidence="2" type="ORF">L873DRAFT_1496699</name>
</gene>
<dbReference type="PANTHER" id="PTHR40265:SF1">
    <property type="entry name" value="GLYOXALASE-LIKE DOMAIN-CONTAINING PROTEIN"/>
    <property type="match status" value="1"/>
</dbReference>
<evidence type="ECO:0000313" key="3">
    <source>
        <dbReference type="Proteomes" id="UP000276215"/>
    </source>
</evidence>
<evidence type="ECO:0000313" key="2">
    <source>
        <dbReference type="EMBL" id="RPA93929.1"/>
    </source>
</evidence>
<dbReference type="EMBL" id="ML120445">
    <property type="protein sequence ID" value="RPA93929.1"/>
    <property type="molecule type" value="Genomic_DNA"/>
</dbReference>
<dbReference type="InterPro" id="IPR025870">
    <property type="entry name" value="Glyoxalase-like_dom"/>
</dbReference>
<name>A0A3N4J6L1_9PEZI</name>
<dbReference type="Gene3D" id="3.10.180.10">
    <property type="entry name" value="2,3-Dihydroxybiphenyl 1,2-Dioxygenase, domain 1"/>
    <property type="match status" value="1"/>
</dbReference>
<dbReference type="Proteomes" id="UP000276215">
    <property type="component" value="Unassembled WGS sequence"/>
</dbReference>
<dbReference type="OrthoDB" id="408973at2759"/>
<feature type="domain" description="Glyoxalase-like" evidence="1">
    <location>
        <begin position="6"/>
        <end position="198"/>
    </location>
</feature>
<organism evidence="2 3">
    <name type="scientific">Choiromyces venosus 120613-1</name>
    <dbReference type="NCBI Taxonomy" id="1336337"/>
    <lineage>
        <taxon>Eukaryota</taxon>
        <taxon>Fungi</taxon>
        <taxon>Dikarya</taxon>
        <taxon>Ascomycota</taxon>
        <taxon>Pezizomycotina</taxon>
        <taxon>Pezizomycetes</taxon>
        <taxon>Pezizales</taxon>
        <taxon>Tuberaceae</taxon>
        <taxon>Choiromyces</taxon>
    </lineage>
</organism>
<dbReference type="AlphaFoldDB" id="A0A3N4J6L1"/>